<feature type="compositionally biased region" description="Basic and acidic residues" evidence="4">
    <location>
        <begin position="937"/>
        <end position="946"/>
    </location>
</feature>
<organism evidence="5 6">
    <name type="scientific">Euphydryas editha</name>
    <name type="common">Edith's checkerspot</name>
    <dbReference type="NCBI Taxonomy" id="104508"/>
    <lineage>
        <taxon>Eukaryota</taxon>
        <taxon>Metazoa</taxon>
        <taxon>Ecdysozoa</taxon>
        <taxon>Arthropoda</taxon>
        <taxon>Hexapoda</taxon>
        <taxon>Insecta</taxon>
        <taxon>Pterygota</taxon>
        <taxon>Neoptera</taxon>
        <taxon>Endopterygota</taxon>
        <taxon>Lepidoptera</taxon>
        <taxon>Glossata</taxon>
        <taxon>Ditrysia</taxon>
        <taxon>Papilionoidea</taxon>
        <taxon>Nymphalidae</taxon>
        <taxon>Nymphalinae</taxon>
        <taxon>Euphydryas</taxon>
    </lineage>
</organism>
<feature type="region of interest" description="Disordered" evidence="4">
    <location>
        <begin position="53"/>
        <end position="85"/>
    </location>
</feature>
<keyword evidence="1 3" id="KW-0193">Cuticle</keyword>
<feature type="region of interest" description="Disordered" evidence="4">
    <location>
        <begin position="909"/>
        <end position="961"/>
    </location>
</feature>
<feature type="compositionally biased region" description="Basic and acidic residues" evidence="4">
    <location>
        <begin position="913"/>
        <end position="926"/>
    </location>
</feature>
<evidence type="ECO:0000256" key="4">
    <source>
        <dbReference type="SAM" id="MobiDB-lite"/>
    </source>
</evidence>
<dbReference type="PROSITE" id="PS51155">
    <property type="entry name" value="CHIT_BIND_RR_2"/>
    <property type="match status" value="1"/>
</dbReference>
<feature type="compositionally biased region" description="Polar residues" evidence="4">
    <location>
        <begin position="474"/>
        <end position="484"/>
    </location>
</feature>
<sequence>MEFWQFGIYWESALQHKPFFVLEKKMLCNNIYLAALIAACGAAKLDRTYLPPPSAASAGGSPGAIQTPLTKSSDQSQNIPPGGFVNEHEGVVVEATLAGTRASNKQSGLGGSRDSYGSMDSKVGDAAFRTTTSKPQYGNQYQLNGFKERDANQDADLSAFYQPPHVLKPGNVQIVRDYSSDVIKHHNDIGLDNYNYGFETNNGIKTSANGIAIDGVRAQGGFSYTGDDGKVYSVSYIADEAGFRPQGSHLPTPHPIPPEILKSLEQNAKDEAAGIFDDGSYDAKKYNVEGDYTQISEYNDRLLNKMRKKPGMNNKIAIKQNQSSFETSNYKEQFDFGYQTSKDKNINPDVSNFNSGNRMDMTHINTLSKYEQGSSTNNGFGSRNEYLPPKTVQSGYDFSTNRNKYSFSVSPHSPQSLQEQENFGKPNLAAMRPSSIGLSPGPISQGTFPLQISSIAPSDIKTQSVNSFGAGINRDSTLSSQPYNKPSRDKSGVNYTLSTNPSIIQQSTLSPDNDKPTSQNYFTKSFVSIPVFSSQSSQPSSQSQLLSTVNPLQFIHNTNGHLPTTQFNSMSSEHFNPSLNSVTQTQYTNKPSSNFVTYFSSVVPAKKLEITLTTPLEQTKSNEPSTPSDLIKSELLGVTNLPDSTVTDRQPSQFSSQSHQTKETLPNESTSTLSSNTASGFGISSSNIKPQTTSLHIDSAQTTQLLQNTPQVTQAIFLQHRPGDSEFASTTQRPTYHTQSNQFTGQAQDADHSYIYNRPSVPFQTPVTIHQSNSLPSEPLLNHFDRVTQSMTTPLDSTISTKYQSQYPATITTFSPSFTTIKENDYSKNIFQSSNEITQASISKFPPIFPTVSSNFEKPSSLLELKPLQQSEFNTPSLSKFTNNAATVTATTLVQSTVLDNTAQTQLEVNTGTEKHTNEQKNEIYEYNKPSEGLSSETEKGGDDSSQKTYRPHFTTSSTHFSQENPATISVGEKNTQISYNYKPSEFFPSTMSSNTFVAENQDIQSYTTNTLSQKTMTNDGLQTGTQFVNSDSKETTPDFQQPYQQTGTQFDYMPPTSIPGLLQTKPETTRYTSMPEKFSTQLLTNQPTQFETQSNTQFGEDSFGNSATTPTQYQQSVTQFDSKPSTINMHQSQFNAQNTGKQNEFSTSFVHSTTEPTQFSVQTNTQEYQETFDTKGTTTSQFQRPCQQFSTTLNEPSISITSMTQTETPPRTTQIGEIYDYTKPTQDLMTPSQNNAQLSKEKPHFVNHIDTPFSPQIIPIFQQQKQEPQSNTQNIQTVNDQTVSYFTQPDSESSLQLNTGSTLLPSTQQDQTTFTRLVSDQTSTNGEIYEYTKPTQGLLTTQNVNNGQMNNVKPLYATHINTSLDPQIVPIFQREKLTQFEQQTQQSNSTSGPITENYDKAHEKETTVPQFTLTEQVTNTIYNTDSTSQDQNTDQASTTGEIYEYTKPEQGLPSEKETVPMSKEILMPSGIQTTRSDQDNGSNETPIDQSTQAPTSKISVSQTESDQNSQNKNTLTPQFTQGFESDKEIFGSRPQFAFHSACCNKFKGQNNDGPESSNPLNENSIKPNFGTNIIEQNKNIIIQLDKKENQTETSINLVPEPGFQDFDPRKGSQTYAGIGENFGGPRKPPSFDETGYHY</sequence>
<evidence type="ECO:0000313" key="5">
    <source>
        <dbReference type="EMBL" id="CAH2089150.1"/>
    </source>
</evidence>
<proteinExistence type="predicted"/>
<protein>
    <submittedName>
        <fullName evidence="5">Uncharacterized protein</fullName>
    </submittedName>
</protein>
<dbReference type="InterPro" id="IPR000618">
    <property type="entry name" value="Insect_cuticle"/>
</dbReference>
<feature type="region of interest" description="Disordered" evidence="4">
    <location>
        <begin position="1473"/>
        <end position="1520"/>
    </location>
</feature>
<feature type="region of interest" description="Disordered" evidence="4">
    <location>
        <begin position="1600"/>
        <end position="1639"/>
    </location>
</feature>
<evidence type="ECO:0000256" key="2">
    <source>
        <dbReference type="ARBA" id="ARBA00022729"/>
    </source>
</evidence>
<accession>A0AAU9TX91</accession>
<evidence type="ECO:0000256" key="3">
    <source>
        <dbReference type="PROSITE-ProRule" id="PRU00497"/>
    </source>
</evidence>
<name>A0AAU9TX91_EUPED</name>
<dbReference type="PRINTS" id="PR00947">
    <property type="entry name" value="CUTICLE"/>
</dbReference>
<keyword evidence="6" id="KW-1185">Reference proteome</keyword>
<feature type="region of interest" description="Disordered" evidence="4">
    <location>
        <begin position="466"/>
        <end position="497"/>
    </location>
</feature>
<evidence type="ECO:0000313" key="6">
    <source>
        <dbReference type="Proteomes" id="UP001153954"/>
    </source>
</evidence>
<reference evidence="5" key="1">
    <citation type="submission" date="2022-03" db="EMBL/GenBank/DDBJ databases">
        <authorList>
            <person name="Tunstrom K."/>
        </authorList>
    </citation>
    <scope>NUCLEOTIDE SEQUENCE</scope>
</reference>
<comment type="caution">
    <text evidence="5">The sequence shown here is derived from an EMBL/GenBank/DDBJ whole genome shotgun (WGS) entry which is preliminary data.</text>
</comment>
<dbReference type="Pfam" id="PF00379">
    <property type="entry name" value="Chitin_bind_4"/>
    <property type="match status" value="1"/>
</dbReference>
<evidence type="ECO:0000256" key="1">
    <source>
        <dbReference type="ARBA" id="ARBA00022460"/>
    </source>
</evidence>
<feature type="compositionally biased region" description="Polar residues" evidence="4">
    <location>
        <begin position="67"/>
        <end position="79"/>
    </location>
</feature>
<dbReference type="Proteomes" id="UP001153954">
    <property type="component" value="Unassembled WGS sequence"/>
</dbReference>
<keyword evidence="2" id="KW-0732">Signal</keyword>
<dbReference type="InterPro" id="IPR031311">
    <property type="entry name" value="CHIT_BIND_RR_consensus"/>
</dbReference>
<dbReference type="EMBL" id="CAKOGL010000008">
    <property type="protein sequence ID" value="CAH2089150.1"/>
    <property type="molecule type" value="Genomic_DNA"/>
</dbReference>
<dbReference type="GO" id="GO:0042302">
    <property type="term" value="F:structural constituent of cuticle"/>
    <property type="evidence" value="ECO:0007669"/>
    <property type="project" value="UniProtKB-UniRule"/>
</dbReference>
<gene>
    <name evidence="5" type="ORF">EEDITHA_LOCUS5236</name>
</gene>
<feature type="region of interest" description="Disordered" evidence="4">
    <location>
        <begin position="641"/>
        <end position="685"/>
    </location>
</feature>
<dbReference type="PROSITE" id="PS00233">
    <property type="entry name" value="CHIT_BIND_RR_1"/>
    <property type="match status" value="1"/>
</dbReference>